<dbReference type="PANTHER" id="PTHR21716:SF62">
    <property type="entry name" value="TRANSPORT PROTEIN YDBI-RELATED"/>
    <property type="match status" value="1"/>
</dbReference>
<dbReference type="Pfam" id="PF01594">
    <property type="entry name" value="AI-2E_transport"/>
    <property type="match status" value="1"/>
</dbReference>
<protein>
    <submittedName>
        <fullName evidence="7">AI-2E family transporter</fullName>
    </submittedName>
</protein>
<feature type="transmembrane region" description="Helical" evidence="6">
    <location>
        <begin position="238"/>
        <end position="266"/>
    </location>
</feature>
<evidence type="ECO:0000313" key="8">
    <source>
        <dbReference type="Proteomes" id="UP000306753"/>
    </source>
</evidence>
<feature type="transmembrane region" description="Helical" evidence="6">
    <location>
        <begin position="163"/>
        <end position="188"/>
    </location>
</feature>
<sequence>MAAPEGQRHEGKAVATRTLIQACVLALVVVLCIVGWLAFDFLLMLFAAVLFGVMFHGISCWIRDKTGMPRKAALATFFVALLGLTALAGVLIAPSIAEQFDALSDSLPQAIERLQTRAEDSPSYRWLMERREQIEAAVSGGGGGVFGTVAQVMSSTLGALAGFGIALVLGICLSLTPGVYFNGLLMLVSPGYRPRAGEVLRETGSTLQSWLIAKLFEMLLIGVLTTLGLWLLGIELALVLGLIAGLLSFIPNVGPVLAVVPALLLASLEGMDTVLWVVGLYLLVQAIESYGLTPWLQKRIVSVPPAITIGMQLLFGLLAGTLGLLLATPLAAVGMVMIRRFYVEDLLGDRSQRTAEA</sequence>
<comment type="subcellular location">
    <subcellularLocation>
        <location evidence="1">Membrane</location>
        <topology evidence="1">Multi-pass membrane protein</topology>
    </subcellularLocation>
</comment>
<evidence type="ECO:0000256" key="4">
    <source>
        <dbReference type="ARBA" id="ARBA00022989"/>
    </source>
</evidence>
<gene>
    <name evidence="7" type="ORF">DN820_11840</name>
</gene>
<dbReference type="PANTHER" id="PTHR21716">
    <property type="entry name" value="TRANSMEMBRANE PROTEIN"/>
    <property type="match status" value="1"/>
</dbReference>
<name>A0A5R9QDQ1_9GAMM</name>
<proteinExistence type="inferred from homology"/>
<keyword evidence="4 6" id="KW-1133">Transmembrane helix</keyword>
<feature type="transmembrane region" description="Helical" evidence="6">
    <location>
        <begin position="209"/>
        <end position="232"/>
    </location>
</feature>
<evidence type="ECO:0000256" key="5">
    <source>
        <dbReference type="ARBA" id="ARBA00023136"/>
    </source>
</evidence>
<dbReference type="RefSeq" id="WP_138411813.1">
    <property type="nucleotide sequence ID" value="NZ_QLAG01000013.1"/>
</dbReference>
<evidence type="ECO:0000313" key="7">
    <source>
        <dbReference type="EMBL" id="TLX63221.1"/>
    </source>
</evidence>
<accession>A0A5R9QDQ1</accession>
<feature type="transmembrane region" description="Helical" evidence="6">
    <location>
        <begin position="43"/>
        <end position="62"/>
    </location>
</feature>
<evidence type="ECO:0000256" key="2">
    <source>
        <dbReference type="ARBA" id="ARBA00009773"/>
    </source>
</evidence>
<evidence type="ECO:0000256" key="3">
    <source>
        <dbReference type="ARBA" id="ARBA00022692"/>
    </source>
</evidence>
<feature type="transmembrane region" description="Helical" evidence="6">
    <location>
        <begin position="18"/>
        <end position="37"/>
    </location>
</feature>
<dbReference type="InterPro" id="IPR002549">
    <property type="entry name" value="AI-2E-like"/>
</dbReference>
<organism evidence="7 8">
    <name type="scientific">Stutzerimonas nosocomialis</name>
    <dbReference type="NCBI Taxonomy" id="1056496"/>
    <lineage>
        <taxon>Bacteria</taxon>
        <taxon>Pseudomonadati</taxon>
        <taxon>Pseudomonadota</taxon>
        <taxon>Gammaproteobacteria</taxon>
        <taxon>Pseudomonadales</taxon>
        <taxon>Pseudomonadaceae</taxon>
        <taxon>Stutzerimonas</taxon>
    </lineage>
</organism>
<feature type="transmembrane region" description="Helical" evidence="6">
    <location>
        <begin position="74"/>
        <end position="97"/>
    </location>
</feature>
<dbReference type="EMBL" id="QLAG01000013">
    <property type="protein sequence ID" value="TLX63221.1"/>
    <property type="molecule type" value="Genomic_DNA"/>
</dbReference>
<feature type="transmembrane region" description="Helical" evidence="6">
    <location>
        <begin position="273"/>
        <end position="293"/>
    </location>
</feature>
<dbReference type="GO" id="GO:0016020">
    <property type="term" value="C:membrane"/>
    <property type="evidence" value="ECO:0007669"/>
    <property type="project" value="UniProtKB-SubCell"/>
</dbReference>
<keyword evidence="3 6" id="KW-0812">Transmembrane</keyword>
<dbReference type="Proteomes" id="UP000306753">
    <property type="component" value="Unassembled WGS sequence"/>
</dbReference>
<evidence type="ECO:0000256" key="1">
    <source>
        <dbReference type="ARBA" id="ARBA00004141"/>
    </source>
</evidence>
<keyword evidence="5 6" id="KW-0472">Membrane</keyword>
<comment type="similarity">
    <text evidence="2">Belongs to the autoinducer-2 exporter (AI-2E) (TC 2.A.86) family.</text>
</comment>
<dbReference type="AlphaFoldDB" id="A0A5R9QDQ1"/>
<dbReference type="GO" id="GO:0055085">
    <property type="term" value="P:transmembrane transport"/>
    <property type="evidence" value="ECO:0007669"/>
    <property type="project" value="TreeGrafter"/>
</dbReference>
<keyword evidence="8" id="KW-1185">Reference proteome</keyword>
<reference evidence="7 8" key="1">
    <citation type="journal article" date="2017" name="Eur. J. Clin. Microbiol. Infect. Dis.">
        <title>Uncommonly isolated clinical Pseudomonas: identification and phylogenetic assignation.</title>
        <authorList>
            <person name="Mulet M."/>
            <person name="Gomila M."/>
            <person name="Ramirez A."/>
            <person name="Cardew S."/>
            <person name="Moore E.R."/>
            <person name="Lalucat J."/>
            <person name="Garcia-Valdes E."/>
        </authorList>
    </citation>
    <scope>NUCLEOTIDE SEQUENCE [LARGE SCALE GENOMIC DNA]</scope>
    <source>
        <strain evidence="7 8">SD129</strain>
    </source>
</reference>
<comment type="caution">
    <text evidence="7">The sequence shown here is derived from an EMBL/GenBank/DDBJ whole genome shotgun (WGS) entry which is preliminary data.</text>
</comment>
<feature type="transmembrane region" description="Helical" evidence="6">
    <location>
        <begin position="313"/>
        <end position="338"/>
    </location>
</feature>
<evidence type="ECO:0000256" key="6">
    <source>
        <dbReference type="SAM" id="Phobius"/>
    </source>
</evidence>